<proteinExistence type="predicted"/>
<evidence type="ECO:0000313" key="1">
    <source>
        <dbReference type="EMBL" id="WAR09211.1"/>
    </source>
</evidence>
<name>A0ABY7EKB1_MYAAR</name>
<dbReference type="EMBL" id="CP111017">
    <property type="protein sequence ID" value="WAR09211.1"/>
    <property type="molecule type" value="Genomic_DNA"/>
</dbReference>
<accession>A0ABY7EKB1</accession>
<keyword evidence="2" id="KW-1185">Reference proteome</keyword>
<dbReference type="Proteomes" id="UP001164746">
    <property type="component" value="Chromosome 6"/>
</dbReference>
<protein>
    <submittedName>
        <fullName evidence="1">Uncharacterized protein</fullName>
    </submittedName>
</protein>
<sequence length="78" mass="8896">MNRAWNVQQRFQRSGEENAAVDGQEIGYLACFHQIVQIRIGYGTIGDVTETVNHEDQVASWDCQEIAKSKEEIPEFLP</sequence>
<evidence type="ECO:0000313" key="2">
    <source>
        <dbReference type="Proteomes" id="UP001164746"/>
    </source>
</evidence>
<reference evidence="1" key="1">
    <citation type="submission" date="2022-11" db="EMBL/GenBank/DDBJ databases">
        <title>Centuries of genome instability and evolution in soft-shell clam transmissible cancer (bioRxiv).</title>
        <authorList>
            <person name="Hart S.F.M."/>
            <person name="Yonemitsu M.A."/>
            <person name="Giersch R.M."/>
            <person name="Beal B.F."/>
            <person name="Arriagada G."/>
            <person name="Davis B.W."/>
            <person name="Ostrander E.A."/>
            <person name="Goff S.P."/>
            <person name="Metzger M.J."/>
        </authorList>
    </citation>
    <scope>NUCLEOTIDE SEQUENCE</scope>
    <source>
        <strain evidence="1">MELC-2E11</strain>
        <tissue evidence="1">Siphon/mantle</tissue>
    </source>
</reference>
<organism evidence="1 2">
    <name type="scientific">Mya arenaria</name>
    <name type="common">Soft-shell clam</name>
    <dbReference type="NCBI Taxonomy" id="6604"/>
    <lineage>
        <taxon>Eukaryota</taxon>
        <taxon>Metazoa</taxon>
        <taxon>Spiralia</taxon>
        <taxon>Lophotrochozoa</taxon>
        <taxon>Mollusca</taxon>
        <taxon>Bivalvia</taxon>
        <taxon>Autobranchia</taxon>
        <taxon>Heteroconchia</taxon>
        <taxon>Euheterodonta</taxon>
        <taxon>Imparidentia</taxon>
        <taxon>Neoheterodontei</taxon>
        <taxon>Myida</taxon>
        <taxon>Myoidea</taxon>
        <taxon>Myidae</taxon>
        <taxon>Mya</taxon>
    </lineage>
</organism>
<gene>
    <name evidence="1" type="ORF">MAR_019169</name>
</gene>